<dbReference type="OrthoDB" id="5690345at2"/>
<dbReference type="InterPro" id="IPR045584">
    <property type="entry name" value="Pilin-like"/>
</dbReference>
<evidence type="ECO:0000313" key="2">
    <source>
        <dbReference type="Proteomes" id="UP000295496"/>
    </source>
</evidence>
<proteinExistence type="predicted"/>
<accession>A0A4R1KZ42</accession>
<comment type="caution">
    <text evidence="1">The sequence shown here is derived from an EMBL/GenBank/DDBJ whole genome shotgun (WGS) entry which is preliminary data.</text>
</comment>
<organism evidence="1 2">
    <name type="scientific">Lonepinella koalarum</name>
    <dbReference type="NCBI Taxonomy" id="53417"/>
    <lineage>
        <taxon>Bacteria</taxon>
        <taxon>Pseudomonadati</taxon>
        <taxon>Pseudomonadota</taxon>
        <taxon>Gammaproteobacteria</taxon>
        <taxon>Pasteurellales</taxon>
        <taxon>Pasteurellaceae</taxon>
        <taxon>Lonepinella</taxon>
    </lineage>
</organism>
<name>A0A4R1KZ42_9PAST</name>
<dbReference type="Pfam" id="PF07963">
    <property type="entry name" value="N_methyl"/>
    <property type="match status" value="1"/>
</dbReference>
<dbReference type="RefSeq" id="WP_132301158.1">
    <property type="nucleotide sequence ID" value="NZ_CP170642.1"/>
</dbReference>
<reference evidence="1 2" key="1">
    <citation type="submission" date="2019-03" db="EMBL/GenBank/DDBJ databases">
        <title>Genomic Encyclopedia of Type Strains, Phase IV (KMG-IV): sequencing the most valuable type-strain genomes for metagenomic binning, comparative biology and taxonomic classification.</title>
        <authorList>
            <person name="Goeker M."/>
        </authorList>
    </citation>
    <scope>NUCLEOTIDE SEQUENCE [LARGE SCALE GENOMIC DNA]</scope>
    <source>
        <strain evidence="1 2">DSM 10053</strain>
    </source>
</reference>
<dbReference type="AlphaFoldDB" id="A0A4R1KZ42"/>
<dbReference type="InterPro" id="IPR012902">
    <property type="entry name" value="N_methyl_site"/>
</dbReference>
<protein>
    <submittedName>
        <fullName evidence="1">Prepilin peptidase dependent protein A</fullName>
    </submittedName>
</protein>
<dbReference type="NCBIfam" id="TIGR02532">
    <property type="entry name" value="IV_pilin_GFxxxE"/>
    <property type="match status" value="1"/>
</dbReference>
<dbReference type="EMBL" id="SMGJ01000003">
    <property type="protein sequence ID" value="TCK69793.1"/>
    <property type="molecule type" value="Genomic_DNA"/>
</dbReference>
<sequence length="174" mass="20181">MKNGFTLVEMMIALLIISMITLISMPAWQSDSQQILIKEQHRLFLFLRQIQARVENSTEIWYLVINRDISQQRWCIAAQRKSETTCDCFHPHFCPDHLLAQFYYPLSPQKNMIFAKAYYPQKLISFNGTRNSSDSGCFMLQAEQSRTLFAFSNLGRIRLKSDQAENACNAGVEE</sequence>
<gene>
    <name evidence="1" type="ORF">EV692_0994</name>
</gene>
<keyword evidence="2" id="KW-1185">Reference proteome</keyword>
<dbReference type="Proteomes" id="UP000295496">
    <property type="component" value="Unassembled WGS sequence"/>
</dbReference>
<evidence type="ECO:0000313" key="1">
    <source>
        <dbReference type="EMBL" id="TCK69793.1"/>
    </source>
</evidence>
<dbReference type="SUPFAM" id="SSF54523">
    <property type="entry name" value="Pili subunits"/>
    <property type="match status" value="1"/>
</dbReference>